<dbReference type="InterPro" id="IPR016130">
    <property type="entry name" value="Tyr_Pase_AS"/>
</dbReference>
<reference evidence="17 18" key="1">
    <citation type="submission" date="2022-05" db="EMBL/GenBank/DDBJ databases">
        <authorList>
            <consortium name="Genoscope - CEA"/>
            <person name="William W."/>
        </authorList>
    </citation>
    <scope>NUCLEOTIDE SEQUENCE [LARGE SCALE GENOMIC DNA]</scope>
</reference>
<evidence type="ECO:0000256" key="9">
    <source>
        <dbReference type="ARBA" id="ARBA00023180"/>
    </source>
</evidence>
<dbReference type="InterPro" id="IPR029021">
    <property type="entry name" value="Prot-tyrosine_phosphatase-like"/>
</dbReference>
<name>A0ABN8P5T0_9CNID</name>
<evidence type="ECO:0000259" key="13">
    <source>
        <dbReference type="PROSITE" id="PS50055"/>
    </source>
</evidence>
<dbReference type="Gene3D" id="2.60.40.10">
    <property type="entry name" value="Immunoglobulins"/>
    <property type="match status" value="17"/>
</dbReference>
<dbReference type="Gene3D" id="3.90.190.10">
    <property type="entry name" value="Protein tyrosine phosphatase superfamily"/>
    <property type="match status" value="2"/>
</dbReference>
<dbReference type="SMART" id="SM00060">
    <property type="entry name" value="FN3"/>
    <property type="match status" value="16"/>
</dbReference>
<keyword evidence="8 12" id="KW-0472">Membrane</keyword>
<evidence type="ECO:0000256" key="12">
    <source>
        <dbReference type="SAM" id="Phobius"/>
    </source>
</evidence>
<dbReference type="InterPro" id="IPR000242">
    <property type="entry name" value="PTP_cat"/>
</dbReference>
<feature type="domain" description="Fibronectin type-III" evidence="16">
    <location>
        <begin position="1348"/>
        <end position="1442"/>
    </location>
</feature>
<feature type="domain" description="Fibronectin type-III" evidence="16">
    <location>
        <begin position="357"/>
        <end position="452"/>
    </location>
</feature>
<dbReference type="InterPro" id="IPR036116">
    <property type="entry name" value="FN3_sf"/>
</dbReference>
<evidence type="ECO:0000256" key="3">
    <source>
        <dbReference type="ARBA" id="ARBA00022692"/>
    </source>
</evidence>
<feature type="compositionally biased region" description="Polar residues" evidence="11">
    <location>
        <begin position="854"/>
        <end position="863"/>
    </location>
</feature>
<feature type="domain" description="Fibronectin type-III" evidence="16">
    <location>
        <begin position="152"/>
        <end position="253"/>
    </location>
</feature>
<evidence type="ECO:0000256" key="11">
    <source>
        <dbReference type="SAM" id="MobiDB-lite"/>
    </source>
</evidence>
<feature type="transmembrane region" description="Helical" evidence="12">
    <location>
        <begin position="1893"/>
        <end position="1917"/>
    </location>
</feature>
<feature type="domain" description="Fibronectin type-III" evidence="16">
    <location>
        <begin position="1546"/>
        <end position="1640"/>
    </location>
</feature>
<feature type="domain" description="Tyrosine-protein phosphatase" evidence="13">
    <location>
        <begin position="2271"/>
        <end position="2530"/>
    </location>
</feature>
<feature type="domain" description="Fibronectin type-III" evidence="16">
    <location>
        <begin position="258"/>
        <end position="352"/>
    </location>
</feature>
<feature type="domain" description="Tyrosine specific protein phosphatases" evidence="14">
    <location>
        <begin position="2156"/>
        <end position="2230"/>
    </location>
</feature>
<evidence type="ECO:0000256" key="8">
    <source>
        <dbReference type="ARBA" id="ARBA00023136"/>
    </source>
</evidence>
<feature type="domain" description="Ig-like" evidence="15">
    <location>
        <begin position="63"/>
        <end position="145"/>
    </location>
</feature>
<protein>
    <recommendedName>
        <fullName evidence="2">protein-tyrosine-phosphatase</fullName>
        <ecNumber evidence="2">3.1.3.48</ecNumber>
    </recommendedName>
</protein>
<evidence type="ECO:0000313" key="18">
    <source>
        <dbReference type="Proteomes" id="UP001159405"/>
    </source>
</evidence>
<comment type="subcellular location">
    <subcellularLocation>
        <location evidence="1">Membrane</location>
        <topology evidence="1">Single-pass type I membrane protein</topology>
    </subcellularLocation>
</comment>
<feature type="domain" description="Fibronectin type-III" evidence="16">
    <location>
        <begin position="1642"/>
        <end position="1739"/>
    </location>
</feature>
<feature type="domain" description="Fibronectin type-III" evidence="16">
    <location>
        <begin position="556"/>
        <end position="650"/>
    </location>
</feature>
<evidence type="ECO:0000256" key="7">
    <source>
        <dbReference type="ARBA" id="ARBA00022989"/>
    </source>
</evidence>
<feature type="domain" description="Fibronectin type-III" evidence="16">
    <location>
        <begin position="655"/>
        <end position="749"/>
    </location>
</feature>
<keyword evidence="3 12" id="KW-0812">Transmembrane</keyword>
<dbReference type="PRINTS" id="PR00700">
    <property type="entry name" value="PRTYPHPHTASE"/>
</dbReference>
<dbReference type="PANTHER" id="PTHR46957">
    <property type="entry name" value="CYTOKINE RECEPTOR"/>
    <property type="match status" value="1"/>
</dbReference>
<keyword evidence="7 12" id="KW-1133">Transmembrane helix</keyword>
<sequence length="2541" mass="274749">MPRRSYEFSTNFNIVKGINYGNVRIPKCINKMELVTESNIFFFITVALEVTIDGAAQQLVVIGNKVQLTCHYNASPPVSEVRWEKDGTVISKNDSLENGSRGNITHFNGSTVQLTIVPSISSDSGNYTCVVINRIETSSANASVIIQVVPSPPQNVEVNANTSRVVNISWTPGFNGNSAIRNYTVEISTDNQAFAEARCSWLSSSGCVVSSSFTSASLVDLHPGTTYYIRLFATNKVGSSNVSLVLRVNTDEEAPNAPPSNVVGNNASSTSIFVQWGSVPLDNQNGIIVSYTVSYTALPNGSEQTKVVNAPANETTLTGLNKFTNYSITVFASTSKGGGNVSKPIIVITDEDKPTDSPKNVRGHNTSSTSIFVQWNEIPSAGDRNGIILSYTVEYTALPSESPQTKVVNAPTTQANLTGLNEDTEYRIFVSASTIKGSGPKSEKVDIFTDEDKPNAPPADVRGRNTSSTSIFVQWGEVPEADQNGVILSYTVKYTALPGSSEQTKVVNAPANETTLTELNEYTNYSITVFASTSKGGGNVSEPIIVITDEDKPNAPPSHVQGRNTSSRSILVQWADVNATDQNGIILSYTVGFTALPGGSEQTKVVNAPANETTLTGLNEFTNYSITVFASTSKGGGNVSEPIIIITDEDTPNAPPSNVQGRNTSSTSILVQWGDVPAADQNGIILSYTVGYTALPGGSEQTKVVNAPATDTTLTRLNEFTNYSITVLASTSKGGGNISEPIIVITDEDKPNASPSNVKGHNTSSTSILVHWGDVPPADQNGIILRYTVAYTALPGGSQQTKVVDAPTTETTLTGLNKFTNYSITVFASTVKGNGNASAPTTVITDEDKPSAPPSNVQGHNTSSTSIFVQWGDVPAADQNGIILKYTVTYTALPNGSPQPKVVDAPATDTTLTGLNEYTNYSITVFASTVKGNGNASAPIVVITDEDKPKAPPSNVQGRNTSSTSIFVQWGDVPAADQNAIILKYTVTYTALPNGIPQPKVVDAPATDTTLTGLNEYTNYSITVFASTVKGDGNASAPIVVITDEDKPKAPPSNVQGRNTSSTSIFVQWGDVPAADQNGIILKYTVTYTALPNGSPQPKVVDAPATDTTLTGLNEYTNYSITVFASTVKGDGNASAPIVVITDEDKPKAPPSNVQGRYTSSTSIFVQWGDVPAADQNGIILKYTVTYTALPNGSPQPKVVDAPATDTTLTGLNEYTNYSITVFASTVKGDGNASAPIVVITDEDKPKAPPSNVQGRNTSSTSIFVQWGDVPAADQNGIILKYTVTYTALPNGSPQPKVVDAPATDTTLTGLNEYTNYSITVFASTVKGDGNASAPIVVITDEDKPKAPPSNVQGRNTSSTSIFVQWGDVPAADQNGIILKYTVTYTALPNGIPQPKVVDAPATDTTLTGLNEYTNYSITVFASTFKGGGNVSKPIIVITDEDKPNAPPSKVRGRNTSSTSILVEWGKVPPADQNGIILRYTVNYTALPNGSEQTKVVDAPITQANLTGLNEYTNYSITVFASTVKGDGNASAPTFVITDEDKPNAPPSNVQGYIRSPTSILVEWGDVPAADQNGIILSYTVTYWTPPGVSQQTKVVSAPTTEATLMGLDEHTNYTITVFASTVKGGGIVSEPITLRTDEDKPSESPEITSVTVLDTTSVFLKWKPVPRASQNGIIRNYTIHFRDVENKGNGAVTVKAPAVNATVNGLRQKAEYQFRIAAATSVGYGPFSDPITATTKAVPTISPPQGDAIGTNEVKVPFVNKATLSSGKPVTYFQMIVTPLKGKEDDPGNSADAKYETVDLTYDTRQEGKPYITAEFRKGKFTTEFPVGDGKYYSRNGVTDSRRKRRAVVEKYLNGELDDDTKYAVFQRSFDKDDNYENEGFIIFTTNKDNTAAIVAGVVVPLIVLAIIVVVVIVYLRRRNKDQAVDGEDVPMNSKPHRTKSVSAFFRRSGIDNPNYVPGESIPVEEFEGHVRRLHANGDLLFSQEYSGLRPSMDFTWNATLAQENRFKNRYNNIVAYDHSRVCLTPLQGVPGSDYINANYLDGYRKKRTYIAAQGPLPETVDDVWRMVWDYNSVCIPSQVTNLEERGRVKCYQYWPSEEGSTYGDIQINLTQTVELSDFTIRTFCLKKANSRAERTVNQYHYTVWPDHGVPSCPTSLLTFVRKASGANPSDAGPMVVHCSAGVGRTGTFVVVDSMLQRIAAEKTVDVFGYVMSLRCDRNIMVQVEEQYVFIHEVLVEAIHAGYTEIRANELRAHVKRLMEVNANTGQTEMDEEFTRLGRGGAAPQSKFQAANMHYNKTKNRYANVLAFDDTRVKLSVITGIEGSDYINANFIDGYMMRRAFIATQAPIPDTIPDFWRMIWEQESSTIVMLSKETESGKVKVHRYWPGKQPANISTLMVEMTSEMVYEDYVMREIKLTNTKESASRMVRQYHYTGWPDVGSPDSGSGLIDLIGQVQKWQQKSGNTTITVHCSAGVGRTGVFCALSLLIERLKAEGVVDVFQTVKQLRSQRPAMVQTKDQYEFIYHALGEYLDSFDAYNNFE</sequence>
<evidence type="ECO:0000259" key="15">
    <source>
        <dbReference type="PROSITE" id="PS50835"/>
    </source>
</evidence>
<dbReference type="Pfam" id="PF00102">
    <property type="entry name" value="Y_phosphatase"/>
    <property type="match status" value="2"/>
</dbReference>
<feature type="domain" description="Fibronectin type-III" evidence="16">
    <location>
        <begin position="457"/>
        <end position="551"/>
    </location>
</feature>
<evidence type="ECO:0000259" key="16">
    <source>
        <dbReference type="PROSITE" id="PS50853"/>
    </source>
</evidence>
<evidence type="ECO:0000256" key="5">
    <source>
        <dbReference type="ARBA" id="ARBA00022801"/>
    </source>
</evidence>
<dbReference type="SMART" id="SM00404">
    <property type="entry name" value="PTPc_motif"/>
    <property type="match status" value="2"/>
</dbReference>
<keyword evidence="9" id="KW-0325">Glycoprotein</keyword>
<dbReference type="InterPro" id="IPR000387">
    <property type="entry name" value="Tyr_Pase_dom"/>
</dbReference>
<feature type="domain" description="Fibronectin type-III" evidence="16">
    <location>
        <begin position="1447"/>
        <end position="1541"/>
    </location>
</feature>
<feature type="domain" description="Fibronectin type-III" evidence="16">
    <location>
        <begin position="853"/>
        <end position="947"/>
    </location>
</feature>
<dbReference type="EC" id="3.1.3.48" evidence="2"/>
<dbReference type="PROSITE" id="PS50055">
    <property type="entry name" value="TYR_PHOSPHATASE_PTP"/>
    <property type="match status" value="2"/>
</dbReference>
<organism evidence="17 18">
    <name type="scientific">Porites lobata</name>
    <dbReference type="NCBI Taxonomy" id="104759"/>
    <lineage>
        <taxon>Eukaryota</taxon>
        <taxon>Metazoa</taxon>
        <taxon>Cnidaria</taxon>
        <taxon>Anthozoa</taxon>
        <taxon>Hexacorallia</taxon>
        <taxon>Scleractinia</taxon>
        <taxon>Fungiina</taxon>
        <taxon>Poritidae</taxon>
        <taxon>Porites</taxon>
    </lineage>
</organism>
<dbReference type="PROSITE" id="PS50853">
    <property type="entry name" value="FN3"/>
    <property type="match status" value="16"/>
</dbReference>
<dbReference type="InterPro" id="IPR007110">
    <property type="entry name" value="Ig-like_dom"/>
</dbReference>
<accession>A0ABN8P5T0</accession>
<feature type="domain" description="Fibronectin type-III" evidence="16">
    <location>
        <begin position="754"/>
        <end position="848"/>
    </location>
</feature>
<keyword evidence="4" id="KW-0732">Signal</keyword>
<comment type="catalytic activity">
    <reaction evidence="10">
        <text>O-phospho-L-tyrosyl-[protein] + H2O = L-tyrosyl-[protein] + phosphate</text>
        <dbReference type="Rhea" id="RHEA:10684"/>
        <dbReference type="Rhea" id="RHEA-COMP:10136"/>
        <dbReference type="Rhea" id="RHEA-COMP:20101"/>
        <dbReference type="ChEBI" id="CHEBI:15377"/>
        <dbReference type="ChEBI" id="CHEBI:43474"/>
        <dbReference type="ChEBI" id="CHEBI:46858"/>
        <dbReference type="ChEBI" id="CHEBI:61978"/>
        <dbReference type="EC" id="3.1.3.48"/>
    </reaction>
</comment>
<feature type="domain" description="Tyrosine specific protein phosphatases" evidence="14">
    <location>
        <begin position="2446"/>
        <end position="2521"/>
    </location>
</feature>
<dbReference type="InterPro" id="IPR036179">
    <property type="entry name" value="Ig-like_dom_sf"/>
</dbReference>
<dbReference type="CDD" id="cd00063">
    <property type="entry name" value="FN3"/>
    <property type="match status" value="16"/>
</dbReference>
<feature type="domain" description="Fibronectin type-III" evidence="16">
    <location>
        <begin position="1249"/>
        <end position="1343"/>
    </location>
</feature>
<dbReference type="InterPro" id="IPR003598">
    <property type="entry name" value="Ig_sub2"/>
</dbReference>
<dbReference type="SUPFAM" id="SSF52799">
    <property type="entry name" value="(Phosphotyrosine protein) phosphatases II"/>
    <property type="match status" value="2"/>
</dbReference>
<keyword evidence="6" id="KW-0904">Protein phosphatase</keyword>
<dbReference type="InterPro" id="IPR003595">
    <property type="entry name" value="Tyr_Pase_cat"/>
</dbReference>
<comment type="caution">
    <text evidence="17">The sequence shown here is derived from an EMBL/GenBank/DDBJ whole genome shotgun (WGS) entry which is preliminary data.</text>
</comment>
<evidence type="ECO:0000256" key="2">
    <source>
        <dbReference type="ARBA" id="ARBA00013064"/>
    </source>
</evidence>
<dbReference type="SUPFAM" id="SSF49265">
    <property type="entry name" value="Fibronectin type III"/>
    <property type="match status" value="8"/>
</dbReference>
<dbReference type="SUPFAM" id="SSF48726">
    <property type="entry name" value="Immunoglobulin"/>
    <property type="match status" value="1"/>
</dbReference>
<evidence type="ECO:0000256" key="6">
    <source>
        <dbReference type="ARBA" id="ARBA00022912"/>
    </source>
</evidence>
<dbReference type="EMBL" id="CALNXK010000055">
    <property type="protein sequence ID" value="CAH3134817.1"/>
    <property type="molecule type" value="Genomic_DNA"/>
</dbReference>
<dbReference type="InterPro" id="IPR003599">
    <property type="entry name" value="Ig_sub"/>
</dbReference>
<gene>
    <name evidence="17" type="ORF">PLOB_00037625</name>
</gene>
<dbReference type="Pfam" id="PF00041">
    <property type="entry name" value="fn3"/>
    <property type="match status" value="16"/>
</dbReference>
<keyword evidence="5" id="KW-0378">Hydrolase</keyword>
<dbReference type="CDD" id="cd00096">
    <property type="entry name" value="Ig"/>
    <property type="match status" value="1"/>
</dbReference>
<keyword evidence="18" id="KW-1185">Reference proteome</keyword>
<dbReference type="Pfam" id="PF13927">
    <property type="entry name" value="Ig_3"/>
    <property type="match status" value="1"/>
</dbReference>
<dbReference type="PROSITE" id="PS00383">
    <property type="entry name" value="TYR_PHOSPHATASE_1"/>
    <property type="match status" value="2"/>
</dbReference>
<feature type="domain" description="Fibronectin type-III" evidence="16">
    <location>
        <begin position="1051"/>
        <end position="1145"/>
    </location>
</feature>
<evidence type="ECO:0000256" key="10">
    <source>
        <dbReference type="ARBA" id="ARBA00051722"/>
    </source>
</evidence>
<proteinExistence type="predicted"/>
<dbReference type="InterPro" id="IPR013783">
    <property type="entry name" value="Ig-like_fold"/>
</dbReference>
<evidence type="ECO:0000259" key="14">
    <source>
        <dbReference type="PROSITE" id="PS50056"/>
    </source>
</evidence>
<dbReference type="SMART" id="SM00409">
    <property type="entry name" value="IG"/>
    <property type="match status" value="1"/>
</dbReference>
<feature type="domain" description="Fibronectin type-III" evidence="16">
    <location>
        <begin position="952"/>
        <end position="1046"/>
    </location>
</feature>
<dbReference type="SMART" id="SM00194">
    <property type="entry name" value="PTPc"/>
    <property type="match status" value="2"/>
</dbReference>
<evidence type="ECO:0000313" key="17">
    <source>
        <dbReference type="EMBL" id="CAH3134817.1"/>
    </source>
</evidence>
<dbReference type="PANTHER" id="PTHR46957:SF6">
    <property type="entry name" value="PROTEIN-TYROSINE-PHOSPHATASE"/>
    <property type="match status" value="1"/>
</dbReference>
<dbReference type="PROSITE" id="PS50835">
    <property type="entry name" value="IG_LIKE"/>
    <property type="match status" value="1"/>
</dbReference>
<dbReference type="Proteomes" id="UP001159405">
    <property type="component" value="Unassembled WGS sequence"/>
</dbReference>
<feature type="region of interest" description="Disordered" evidence="11">
    <location>
        <begin position="844"/>
        <end position="863"/>
    </location>
</feature>
<feature type="domain" description="Tyrosine-protein phosphatase" evidence="13">
    <location>
        <begin position="1983"/>
        <end position="2239"/>
    </location>
</feature>
<feature type="domain" description="Fibronectin type-III" evidence="16">
    <location>
        <begin position="1150"/>
        <end position="1244"/>
    </location>
</feature>
<evidence type="ECO:0000256" key="1">
    <source>
        <dbReference type="ARBA" id="ARBA00004479"/>
    </source>
</evidence>
<dbReference type="SMART" id="SM00408">
    <property type="entry name" value="IGc2"/>
    <property type="match status" value="1"/>
</dbReference>
<dbReference type="PROSITE" id="PS50056">
    <property type="entry name" value="TYR_PHOSPHATASE_2"/>
    <property type="match status" value="2"/>
</dbReference>
<evidence type="ECO:0000256" key="4">
    <source>
        <dbReference type="ARBA" id="ARBA00022729"/>
    </source>
</evidence>
<dbReference type="InterPro" id="IPR003961">
    <property type="entry name" value="FN3_dom"/>
</dbReference>
<dbReference type="InterPro" id="IPR050713">
    <property type="entry name" value="RTP_Phos/Ushers"/>
</dbReference>